<dbReference type="Gene3D" id="3.60.10.10">
    <property type="entry name" value="Endonuclease/exonuclease/phosphatase"/>
    <property type="match status" value="1"/>
</dbReference>
<dbReference type="InterPro" id="IPR043502">
    <property type="entry name" value="DNA/RNA_pol_sf"/>
</dbReference>
<sequence length="1165" mass="132365">MIAPGWSSITNYPFSDLGKIWILFKHTTVITPLFLDKQSITCEVTLEDGISFIYSAIYASNDLDERQELWLSLQDTYVSFNLANRPWMLNGDFNEILVPQETSNSRVTNTTSAMRIFGDCLSNLGVFDLASQGPTFTWTNKCPLAPVAKKLDRCLINDHWLLLFPSSHCIFEPPEFSDHTPGHVKLVTPPPSYGTRPFKFYNFLGNLPSFLPCVKDSWLLAGERASTLEKFGFKLKTLKRPLKTLCKEKFSSLEVRVQDANRELKRIQLEVLNNPTSANVQLEQEARDNWLRLILAEESFFRQRSRIKWLGEGDFDTRFFHLVTKGRNASNAIKYLIKSDGTRTSSLQEVHTIAESYYAGLYNSIKGEFSPHLQATLDSLIAQHYSVFQQQMMKSSFSVEDIKSSLFKMPLNRTPGPDGFPVEFFKRGWEVLGEEITVSVQNFFLSPFMPKALNSTSLILIPKRRGADELKDFRPISCLNTIYKLISRLLSDRLKRILPKLILPNQTAFIKDRLLLENVFLAAEVIKGYHRQNLSPRITLKVDIAKAFDSMRWDFILTCLSAYKLPAEFNAWIKKCISTPSFSVSINGITSGYFKGKTGLRQGDPLSPILFVMAMNILSIILNKAAEEGIFKFHPDCENVQLTHLAFADDLLIFLEGSADSVDGVLKILAQFEKMSGLAVNITKTSMFCSGVSTQVLNDLRNRFSLEAASLPIRYLGLPLSSKKLSVNDCDPLISKIRMKMSSWMHRPLSFAGRLTLLSSVISGLIVFWTQAFFLPKTVIRQINSLSSSFLWHGKLDCPTGAKVSWSEVCYPKAEGGLGIRSISSWNEVCGLKLLWMLFFKSGSIWVAWMRNRYLSRQSFWSLNQENPSFSWTFRKILKLRHKASSFLRILIGSGEETFFWWDPWTPFGPLISYLGPQAPAIIGIPQDALVKDCISDLNWILPPARSDHHLEVFSFISSVAISNSSDYPVWIVEGCISKEFNSKVLWNIIRESKPKVPWYKLVWNNVAIPKHSTNAWLFILDRNPTLSRLLSWGLDVEESCLLCGHAQESRDHLFFSCPYSLLIWKSVMVRIRCVSVPISWSDSLLWVISGSSSSTKSLAMAQGWQASIYEIWRERNRRYHEGNTSPPIAIVNRILSVLKNRAVALKSLSSCKGDPLLRLWETGL</sequence>
<dbReference type="Pfam" id="PF00078">
    <property type="entry name" value="RVT_1"/>
    <property type="match status" value="1"/>
</dbReference>
<dbReference type="Pfam" id="PF03372">
    <property type="entry name" value="Exo_endo_phos"/>
    <property type="match status" value="1"/>
</dbReference>
<proteinExistence type="predicted"/>
<dbReference type="EMBL" id="CACVBM020001540">
    <property type="protein sequence ID" value="CAA7053552.1"/>
    <property type="molecule type" value="Genomic_DNA"/>
</dbReference>
<dbReference type="PANTHER" id="PTHR33116:SF80">
    <property type="entry name" value="REVERSE TRANSCRIPTASE ZINC-BINDING DOMAIN-CONTAINING PROTEIN"/>
    <property type="match status" value="1"/>
</dbReference>
<gene>
    <name evidence="2" type="ORF">MERR_LOCUS40788</name>
</gene>
<dbReference type="InterPro" id="IPR000477">
    <property type="entry name" value="RT_dom"/>
</dbReference>
<dbReference type="AlphaFoldDB" id="A0A6D2KNM4"/>
<evidence type="ECO:0000259" key="1">
    <source>
        <dbReference type="PROSITE" id="PS50878"/>
    </source>
</evidence>
<dbReference type="PANTHER" id="PTHR33116">
    <property type="entry name" value="REVERSE TRANSCRIPTASE ZINC-BINDING DOMAIN-CONTAINING PROTEIN-RELATED-RELATED"/>
    <property type="match status" value="1"/>
</dbReference>
<evidence type="ECO:0000313" key="2">
    <source>
        <dbReference type="EMBL" id="CAA7053552.1"/>
    </source>
</evidence>
<organism evidence="2 3">
    <name type="scientific">Microthlaspi erraticum</name>
    <dbReference type="NCBI Taxonomy" id="1685480"/>
    <lineage>
        <taxon>Eukaryota</taxon>
        <taxon>Viridiplantae</taxon>
        <taxon>Streptophyta</taxon>
        <taxon>Embryophyta</taxon>
        <taxon>Tracheophyta</taxon>
        <taxon>Spermatophyta</taxon>
        <taxon>Magnoliopsida</taxon>
        <taxon>eudicotyledons</taxon>
        <taxon>Gunneridae</taxon>
        <taxon>Pentapetalae</taxon>
        <taxon>rosids</taxon>
        <taxon>malvids</taxon>
        <taxon>Brassicales</taxon>
        <taxon>Brassicaceae</taxon>
        <taxon>Coluteocarpeae</taxon>
        <taxon>Microthlaspi</taxon>
    </lineage>
</organism>
<dbReference type="InterPro" id="IPR026960">
    <property type="entry name" value="RVT-Znf"/>
</dbReference>
<name>A0A6D2KNM4_9BRAS</name>
<accession>A0A6D2KNM4</accession>
<reference evidence="2" key="1">
    <citation type="submission" date="2020-01" db="EMBL/GenBank/DDBJ databases">
        <authorList>
            <person name="Mishra B."/>
        </authorList>
    </citation>
    <scope>NUCLEOTIDE SEQUENCE [LARGE SCALE GENOMIC DNA]</scope>
</reference>
<dbReference type="GO" id="GO:0003824">
    <property type="term" value="F:catalytic activity"/>
    <property type="evidence" value="ECO:0007669"/>
    <property type="project" value="InterPro"/>
</dbReference>
<dbReference type="SUPFAM" id="SSF56672">
    <property type="entry name" value="DNA/RNA polymerases"/>
    <property type="match status" value="1"/>
</dbReference>
<dbReference type="OrthoDB" id="1609566at2759"/>
<keyword evidence="3" id="KW-1185">Reference proteome</keyword>
<feature type="domain" description="Reverse transcriptase" evidence="1">
    <location>
        <begin position="442"/>
        <end position="720"/>
    </location>
</feature>
<dbReference type="InterPro" id="IPR005135">
    <property type="entry name" value="Endo/exonuclease/phosphatase"/>
</dbReference>
<evidence type="ECO:0000313" key="3">
    <source>
        <dbReference type="Proteomes" id="UP000467841"/>
    </source>
</evidence>
<comment type="caution">
    <text evidence="2">The sequence shown here is derived from an EMBL/GenBank/DDBJ whole genome shotgun (WGS) entry which is preliminary data.</text>
</comment>
<dbReference type="Proteomes" id="UP000467841">
    <property type="component" value="Unassembled WGS sequence"/>
</dbReference>
<dbReference type="CDD" id="cd01650">
    <property type="entry name" value="RT_nLTR_like"/>
    <property type="match status" value="1"/>
</dbReference>
<protein>
    <recommendedName>
        <fullName evidence="1">Reverse transcriptase domain-containing protein</fullName>
    </recommendedName>
</protein>
<dbReference type="PROSITE" id="PS50878">
    <property type="entry name" value="RT_POL"/>
    <property type="match status" value="1"/>
</dbReference>
<dbReference type="SUPFAM" id="SSF56219">
    <property type="entry name" value="DNase I-like"/>
    <property type="match status" value="1"/>
</dbReference>
<dbReference type="Pfam" id="PF13966">
    <property type="entry name" value="zf-RVT"/>
    <property type="match status" value="1"/>
</dbReference>
<dbReference type="InterPro" id="IPR036691">
    <property type="entry name" value="Endo/exonu/phosph_ase_sf"/>
</dbReference>